<dbReference type="PRINTS" id="PR00778">
    <property type="entry name" value="HTHARSR"/>
</dbReference>
<dbReference type="CDD" id="cd00090">
    <property type="entry name" value="HTH_ARSR"/>
    <property type="match status" value="1"/>
</dbReference>
<dbReference type="Gene3D" id="1.10.10.10">
    <property type="entry name" value="Winged helix-like DNA-binding domain superfamily/Winged helix DNA-binding domain"/>
    <property type="match status" value="1"/>
</dbReference>
<keyword evidence="4" id="KW-0105">Cadmium resistance</keyword>
<sequence length="124" mass="14233">MSTKHHADTCEIFCYDEEKVNRLRKEAEIPSGISSIFKALADDTRFRIAYALSKEDELCVCDVANIIGTTVANASHHLRLLRNLGLTRHRKEGKLVFYSLADDHVKTIIEMAFDHYQEFHPKGR</sequence>
<protein>
    <submittedName>
        <fullName evidence="6">ArsR/SmtB family transcription factor</fullName>
    </submittedName>
</protein>
<dbReference type="PROSITE" id="PS00846">
    <property type="entry name" value="HTH_ARSR_1"/>
    <property type="match status" value="1"/>
</dbReference>
<dbReference type="EMBL" id="JBHSHC010000154">
    <property type="protein sequence ID" value="MFC4770024.1"/>
    <property type="molecule type" value="Genomic_DNA"/>
</dbReference>
<dbReference type="InterPro" id="IPR036388">
    <property type="entry name" value="WH-like_DNA-bd_sf"/>
</dbReference>
<dbReference type="SUPFAM" id="SSF46785">
    <property type="entry name" value="Winged helix' DNA-binding domain"/>
    <property type="match status" value="1"/>
</dbReference>
<keyword evidence="2" id="KW-0238">DNA-binding</keyword>
<evidence type="ECO:0000313" key="7">
    <source>
        <dbReference type="Proteomes" id="UP001596002"/>
    </source>
</evidence>
<evidence type="ECO:0000256" key="1">
    <source>
        <dbReference type="ARBA" id="ARBA00023015"/>
    </source>
</evidence>
<proteinExistence type="predicted"/>
<dbReference type="InterPro" id="IPR036390">
    <property type="entry name" value="WH_DNA-bd_sf"/>
</dbReference>
<keyword evidence="1" id="KW-0805">Transcription regulation</keyword>
<comment type="caution">
    <text evidence="6">The sequence shown here is derived from an EMBL/GenBank/DDBJ whole genome shotgun (WGS) entry which is preliminary data.</text>
</comment>
<keyword evidence="3" id="KW-0804">Transcription</keyword>
<organism evidence="6 7">
    <name type="scientific">Effusibacillus consociatus</name>
    <dbReference type="NCBI Taxonomy" id="1117041"/>
    <lineage>
        <taxon>Bacteria</taxon>
        <taxon>Bacillati</taxon>
        <taxon>Bacillota</taxon>
        <taxon>Bacilli</taxon>
        <taxon>Bacillales</taxon>
        <taxon>Alicyclobacillaceae</taxon>
        <taxon>Effusibacillus</taxon>
    </lineage>
</organism>
<dbReference type="RefSeq" id="WP_380029219.1">
    <property type="nucleotide sequence ID" value="NZ_JBHSHC010000154.1"/>
</dbReference>
<keyword evidence="7" id="KW-1185">Reference proteome</keyword>
<accession>A0ABV9Q850</accession>
<evidence type="ECO:0000259" key="5">
    <source>
        <dbReference type="PROSITE" id="PS50987"/>
    </source>
</evidence>
<name>A0ABV9Q850_9BACL</name>
<evidence type="ECO:0000256" key="3">
    <source>
        <dbReference type="ARBA" id="ARBA00023163"/>
    </source>
</evidence>
<feature type="domain" description="HTH arsR-type" evidence="5">
    <location>
        <begin position="25"/>
        <end position="120"/>
    </location>
</feature>
<dbReference type="PANTHER" id="PTHR43132">
    <property type="entry name" value="ARSENICAL RESISTANCE OPERON REPRESSOR ARSR-RELATED"/>
    <property type="match status" value="1"/>
</dbReference>
<evidence type="ECO:0000256" key="2">
    <source>
        <dbReference type="ARBA" id="ARBA00023125"/>
    </source>
</evidence>
<dbReference type="NCBIfam" id="NF033788">
    <property type="entry name" value="HTH_metalloreg"/>
    <property type="match status" value="1"/>
</dbReference>
<gene>
    <name evidence="6" type="ORF">ACFO8Q_22345</name>
</gene>
<reference evidence="7" key="1">
    <citation type="journal article" date="2019" name="Int. J. Syst. Evol. Microbiol.">
        <title>The Global Catalogue of Microorganisms (GCM) 10K type strain sequencing project: providing services to taxonomists for standard genome sequencing and annotation.</title>
        <authorList>
            <consortium name="The Broad Institute Genomics Platform"/>
            <consortium name="The Broad Institute Genome Sequencing Center for Infectious Disease"/>
            <person name="Wu L."/>
            <person name="Ma J."/>
        </authorList>
    </citation>
    <scope>NUCLEOTIDE SEQUENCE [LARGE SCALE GENOMIC DNA]</scope>
    <source>
        <strain evidence="7">WYCCWR 12678</strain>
    </source>
</reference>
<dbReference type="InterPro" id="IPR001845">
    <property type="entry name" value="HTH_ArsR_DNA-bd_dom"/>
</dbReference>
<dbReference type="PROSITE" id="PS50987">
    <property type="entry name" value="HTH_ARSR_2"/>
    <property type="match status" value="1"/>
</dbReference>
<dbReference type="InterPro" id="IPR051011">
    <property type="entry name" value="Metal_resp_trans_reg"/>
</dbReference>
<dbReference type="InterPro" id="IPR018334">
    <property type="entry name" value="ArsR_HTH"/>
</dbReference>
<dbReference type="Pfam" id="PF01022">
    <property type="entry name" value="HTH_5"/>
    <property type="match status" value="1"/>
</dbReference>
<evidence type="ECO:0000313" key="6">
    <source>
        <dbReference type="EMBL" id="MFC4770024.1"/>
    </source>
</evidence>
<evidence type="ECO:0000256" key="4">
    <source>
        <dbReference type="ARBA" id="ARBA00043263"/>
    </source>
</evidence>
<dbReference type="InterPro" id="IPR011991">
    <property type="entry name" value="ArsR-like_HTH"/>
</dbReference>
<dbReference type="SMART" id="SM00418">
    <property type="entry name" value="HTH_ARSR"/>
    <property type="match status" value="1"/>
</dbReference>
<dbReference type="Proteomes" id="UP001596002">
    <property type="component" value="Unassembled WGS sequence"/>
</dbReference>
<dbReference type="PANTHER" id="PTHR43132:SF6">
    <property type="entry name" value="HTH-TYPE TRANSCRIPTIONAL REPRESSOR CZRA"/>
    <property type="match status" value="1"/>
</dbReference>